<dbReference type="Gene3D" id="2.60.120.10">
    <property type="entry name" value="Jelly Rolls"/>
    <property type="match status" value="1"/>
</dbReference>
<organism evidence="3 4">
    <name type="scientific">Actinoplanes aureus</name>
    <dbReference type="NCBI Taxonomy" id="2792083"/>
    <lineage>
        <taxon>Bacteria</taxon>
        <taxon>Bacillati</taxon>
        <taxon>Actinomycetota</taxon>
        <taxon>Actinomycetes</taxon>
        <taxon>Micromonosporales</taxon>
        <taxon>Micromonosporaceae</taxon>
        <taxon>Actinoplanes</taxon>
    </lineage>
</organism>
<dbReference type="PANTHER" id="PTHR35848">
    <property type="entry name" value="OXALATE-BINDING PROTEIN"/>
    <property type="match status" value="1"/>
</dbReference>
<dbReference type="CDD" id="cd02208">
    <property type="entry name" value="cupin_RmlC-like"/>
    <property type="match status" value="1"/>
</dbReference>
<reference evidence="3" key="1">
    <citation type="submission" date="2020-11" db="EMBL/GenBank/DDBJ databases">
        <title>Isolation and identification of active actinomycetes.</title>
        <authorList>
            <person name="Sun X."/>
        </authorList>
    </citation>
    <scope>NUCLEOTIDE SEQUENCE</scope>
    <source>
        <strain evidence="3">NEAU-A11</strain>
    </source>
</reference>
<keyword evidence="4" id="KW-1185">Reference proteome</keyword>
<accession>A0A931CCX2</accession>
<dbReference type="SUPFAM" id="SSF51182">
    <property type="entry name" value="RmlC-like cupins"/>
    <property type="match status" value="1"/>
</dbReference>
<feature type="domain" description="Cupin type-2" evidence="2">
    <location>
        <begin position="136"/>
        <end position="192"/>
    </location>
</feature>
<evidence type="ECO:0000259" key="2">
    <source>
        <dbReference type="Pfam" id="PF07883"/>
    </source>
</evidence>
<gene>
    <name evidence="3" type="ORF">I4J89_33345</name>
</gene>
<dbReference type="InterPro" id="IPR014710">
    <property type="entry name" value="RmlC-like_jellyroll"/>
</dbReference>
<dbReference type="Proteomes" id="UP000598146">
    <property type="component" value="Unassembled WGS sequence"/>
</dbReference>
<sequence length="219" mass="22529">MNRPARVDHRIERLTGRHGRVDLLSLAPGEAVTEAGEGTESAVVVLAGDLSGLGTGATRFVPPGVRAGLVAGADGARALVVQARAAAQPAPDAVPGRLDQASSEVLDTGGGFADMRVRWLVCAATSGSTALVVATSTFAPDGRHELHRHASAEEFFMVVEGGGEHLTESGPVRLGPGDAVLIPAGEWHGYRTDPGVTTRTIYGYLGAASLDDAGYEVRA</sequence>
<dbReference type="EMBL" id="JADQTO010000020">
    <property type="protein sequence ID" value="MBG0566344.1"/>
    <property type="molecule type" value="Genomic_DNA"/>
</dbReference>
<dbReference type="GO" id="GO:0046872">
    <property type="term" value="F:metal ion binding"/>
    <property type="evidence" value="ECO:0007669"/>
    <property type="project" value="UniProtKB-KW"/>
</dbReference>
<proteinExistence type="predicted"/>
<evidence type="ECO:0000313" key="4">
    <source>
        <dbReference type="Proteomes" id="UP000598146"/>
    </source>
</evidence>
<dbReference type="Pfam" id="PF07883">
    <property type="entry name" value="Cupin_2"/>
    <property type="match status" value="1"/>
</dbReference>
<dbReference type="AlphaFoldDB" id="A0A931CCX2"/>
<evidence type="ECO:0000256" key="1">
    <source>
        <dbReference type="ARBA" id="ARBA00022723"/>
    </source>
</evidence>
<comment type="caution">
    <text evidence="3">The sequence shown here is derived from an EMBL/GenBank/DDBJ whole genome shotgun (WGS) entry which is preliminary data.</text>
</comment>
<dbReference type="InterPro" id="IPR051610">
    <property type="entry name" value="GPI/OXD"/>
</dbReference>
<dbReference type="InterPro" id="IPR011051">
    <property type="entry name" value="RmlC_Cupin_sf"/>
</dbReference>
<name>A0A931CCX2_9ACTN</name>
<dbReference type="RefSeq" id="WP_196418126.1">
    <property type="nucleotide sequence ID" value="NZ_JADQTO010000020.1"/>
</dbReference>
<evidence type="ECO:0000313" key="3">
    <source>
        <dbReference type="EMBL" id="MBG0566344.1"/>
    </source>
</evidence>
<dbReference type="InterPro" id="IPR013096">
    <property type="entry name" value="Cupin_2"/>
</dbReference>
<protein>
    <submittedName>
        <fullName evidence="3">Cupin domain-containing protein</fullName>
    </submittedName>
</protein>
<keyword evidence="1" id="KW-0479">Metal-binding</keyword>